<gene>
    <name evidence="2" type="ORF">SAMN04489757_1413</name>
</gene>
<evidence type="ECO:0000313" key="2">
    <source>
        <dbReference type="EMBL" id="SFO56907.1"/>
    </source>
</evidence>
<dbReference type="OrthoDB" id="9796798at2"/>
<dbReference type="AlphaFoldDB" id="A0A1I5I8Q3"/>
<dbReference type="EMBL" id="FOWD01000041">
    <property type="protein sequence ID" value="SFO56907.1"/>
    <property type="molecule type" value="Genomic_DNA"/>
</dbReference>
<proteinExistence type="predicted"/>
<dbReference type="STRING" id="1527.SAMN04489757_1413"/>
<keyword evidence="3" id="KW-1185">Reference proteome</keyword>
<dbReference type="RefSeq" id="WP_091688236.1">
    <property type="nucleotide sequence ID" value="NZ_BAABFM010000038.1"/>
</dbReference>
<name>A0A1I5I8Q3_9FIRM</name>
<feature type="domain" description="TfoX C-terminal" evidence="1">
    <location>
        <begin position="3"/>
        <end position="79"/>
    </location>
</feature>
<dbReference type="Proteomes" id="UP000198806">
    <property type="component" value="Unassembled WGS sequence"/>
</dbReference>
<evidence type="ECO:0000259" key="1">
    <source>
        <dbReference type="Pfam" id="PF04994"/>
    </source>
</evidence>
<dbReference type="PANTHER" id="PTHR36121:SF1">
    <property type="entry name" value="PROTEIN SXY"/>
    <property type="match status" value="1"/>
</dbReference>
<dbReference type="InterPro" id="IPR047525">
    <property type="entry name" value="TfoX-like"/>
</dbReference>
<sequence>MGELSTLPNIATKLEAQLSDVGITTIQQLQEVGSRKAWLRILANDPSACIMRLSALEGAIQGIRWHYLDEDTKESLKEFYKQHKGEIK</sequence>
<reference evidence="2 3" key="1">
    <citation type="submission" date="2016-10" db="EMBL/GenBank/DDBJ databases">
        <authorList>
            <person name="de Groot N.N."/>
        </authorList>
    </citation>
    <scope>NUCLEOTIDE SEQUENCE [LARGE SCALE GENOMIC DNA]</scope>
    <source>
        <strain evidence="2 3">DSM 1283</strain>
    </source>
</reference>
<accession>A0A1I5I8Q3</accession>
<protein>
    <submittedName>
        <fullName evidence="2">DNA transformation protein</fullName>
    </submittedName>
</protein>
<dbReference type="Pfam" id="PF04994">
    <property type="entry name" value="TfoX_C"/>
    <property type="match status" value="1"/>
</dbReference>
<organism evidence="2 3">
    <name type="scientific">Anaerocolumna aminovalerica</name>
    <dbReference type="NCBI Taxonomy" id="1527"/>
    <lineage>
        <taxon>Bacteria</taxon>
        <taxon>Bacillati</taxon>
        <taxon>Bacillota</taxon>
        <taxon>Clostridia</taxon>
        <taxon>Lachnospirales</taxon>
        <taxon>Lachnospiraceae</taxon>
        <taxon>Anaerocolumna</taxon>
    </lineage>
</organism>
<dbReference type="InterPro" id="IPR007077">
    <property type="entry name" value="TfoX_C"/>
</dbReference>
<dbReference type="Gene3D" id="1.10.150.20">
    <property type="entry name" value="5' to 3' exonuclease, C-terminal subdomain"/>
    <property type="match status" value="1"/>
</dbReference>
<dbReference type="PANTHER" id="PTHR36121">
    <property type="entry name" value="PROTEIN SXY"/>
    <property type="match status" value="1"/>
</dbReference>
<evidence type="ECO:0000313" key="3">
    <source>
        <dbReference type="Proteomes" id="UP000198806"/>
    </source>
</evidence>